<dbReference type="InterPro" id="IPR036890">
    <property type="entry name" value="HATPase_C_sf"/>
</dbReference>
<evidence type="ECO:0000313" key="15">
    <source>
        <dbReference type="EMBL" id="MDG5975054.1"/>
    </source>
</evidence>
<proteinExistence type="predicted"/>
<evidence type="ECO:0000259" key="14">
    <source>
        <dbReference type="PROSITE" id="PS50109"/>
    </source>
</evidence>
<dbReference type="InterPro" id="IPR029016">
    <property type="entry name" value="GAF-like_dom_sf"/>
</dbReference>
<dbReference type="Pfam" id="PF02518">
    <property type="entry name" value="HATPase_c"/>
    <property type="match status" value="1"/>
</dbReference>
<dbReference type="GO" id="GO:0005524">
    <property type="term" value="F:ATP binding"/>
    <property type="evidence" value="ECO:0007669"/>
    <property type="project" value="UniProtKB-KW"/>
</dbReference>
<dbReference type="OrthoDB" id="9806130at2"/>
<keyword evidence="7" id="KW-0547">Nucleotide-binding</keyword>
<evidence type="ECO:0000256" key="11">
    <source>
        <dbReference type="ARBA" id="ARBA00023012"/>
    </source>
</evidence>
<protein>
    <recommendedName>
        <fullName evidence="3">histidine kinase</fullName>
        <ecNumber evidence="3">2.7.13.3</ecNumber>
    </recommendedName>
</protein>
<reference evidence="15" key="1">
    <citation type="submission" date="2013-01" db="EMBL/GenBank/DDBJ databases">
        <title>Genome draft of Hydrogenophaga taeniospiralis 2K1.</title>
        <authorList>
            <person name="Gomila M."/>
            <person name="Lalucat J."/>
        </authorList>
    </citation>
    <scope>NUCLEOTIDE SEQUENCE</scope>
    <source>
        <strain evidence="15">CCUG 15921</strain>
    </source>
</reference>
<dbReference type="PRINTS" id="PR00344">
    <property type="entry name" value="BCTRLSENSOR"/>
</dbReference>
<dbReference type="Pfam" id="PF00512">
    <property type="entry name" value="HisKA"/>
    <property type="match status" value="1"/>
</dbReference>
<dbReference type="PANTHER" id="PTHR45569:SF1">
    <property type="entry name" value="SENSOR PROTEIN KDPD"/>
    <property type="match status" value="1"/>
</dbReference>
<evidence type="ECO:0000256" key="8">
    <source>
        <dbReference type="ARBA" id="ARBA00022777"/>
    </source>
</evidence>
<accession>A0A9X4NS19</accession>
<dbReference type="GO" id="GO:0000155">
    <property type="term" value="F:phosphorelay sensor kinase activity"/>
    <property type="evidence" value="ECO:0007669"/>
    <property type="project" value="InterPro"/>
</dbReference>
<dbReference type="RefSeq" id="WP_084235813.1">
    <property type="nucleotide sequence ID" value="NZ_AOGK01000005.1"/>
</dbReference>
<dbReference type="Proteomes" id="UP001152876">
    <property type="component" value="Unassembled WGS sequence"/>
</dbReference>
<dbReference type="InterPro" id="IPR003594">
    <property type="entry name" value="HATPase_dom"/>
</dbReference>
<dbReference type="EC" id="2.7.13.3" evidence="3"/>
<dbReference type="PANTHER" id="PTHR45569">
    <property type="entry name" value="SENSOR PROTEIN KDPD"/>
    <property type="match status" value="1"/>
</dbReference>
<comment type="subcellular location">
    <subcellularLocation>
        <location evidence="2">Membrane</location>
        <topology evidence="2">Multi-pass membrane protein</topology>
    </subcellularLocation>
</comment>
<keyword evidence="5" id="KW-0808">Transferase</keyword>
<comment type="caution">
    <text evidence="15">The sequence shown here is derived from an EMBL/GenBank/DDBJ whole genome shotgun (WGS) entry which is preliminary data.</text>
</comment>
<keyword evidence="10 13" id="KW-1133">Transmembrane helix</keyword>
<dbReference type="Pfam" id="PF13493">
    <property type="entry name" value="DUF4118"/>
    <property type="match status" value="1"/>
</dbReference>
<dbReference type="AlphaFoldDB" id="A0A9X4NS19"/>
<gene>
    <name evidence="15" type="ORF">H010_07321</name>
</gene>
<keyword evidence="8 15" id="KW-0418">Kinase</keyword>
<dbReference type="Gene3D" id="3.30.450.40">
    <property type="match status" value="1"/>
</dbReference>
<dbReference type="SMART" id="SM00388">
    <property type="entry name" value="HisKA"/>
    <property type="match status" value="1"/>
</dbReference>
<dbReference type="InterPro" id="IPR003661">
    <property type="entry name" value="HisK_dim/P_dom"/>
</dbReference>
<feature type="transmembrane region" description="Helical" evidence="13">
    <location>
        <begin position="95"/>
        <end position="114"/>
    </location>
</feature>
<evidence type="ECO:0000256" key="3">
    <source>
        <dbReference type="ARBA" id="ARBA00012438"/>
    </source>
</evidence>
<dbReference type="GO" id="GO:0005886">
    <property type="term" value="C:plasma membrane"/>
    <property type="evidence" value="ECO:0007669"/>
    <property type="project" value="TreeGrafter"/>
</dbReference>
<organism evidence="15 16">
    <name type="scientific">Hydrogenophaga taeniospiralis CCUG 15921</name>
    <dbReference type="NCBI Taxonomy" id="1281780"/>
    <lineage>
        <taxon>Bacteria</taxon>
        <taxon>Pseudomonadati</taxon>
        <taxon>Pseudomonadota</taxon>
        <taxon>Betaproteobacteria</taxon>
        <taxon>Burkholderiales</taxon>
        <taxon>Comamonadaceae</taxon>
        <taxon>Hydrogenophaga</taxon>
    </lineage>
</organism>
<evidence type="ECO:0000256" key="13">
    <source>
        <dbReference type="SAM" id="Phobius"/>
    </source>
</evidence>
<keyword evidence="6 13" id="KW-0812">Transmembrane</keyword>
<dbReference type="PROSITE" id="PS50109">
    <property type="entry name" value="HIS_KIN"/>
    <property type="match status" value="1"/>
</dbReference>
<feature type="domain" description="Histidine kinase" evidence="14">
    <location>
        <begin position="290"/>
        <end position="512"/>
    </location>
</feature>
<dbReference type="InterPro" id="IPR005467">
    <property type="entry name" value="His_kinase_dom"/>
</dbReference>
<dbReference type="CDD" id="cd00082">
    <property type="entry name" value="HisKA"/>
    <property type="match status" value="1"/>
</dbReference>
<dbReference type="InterPro" id="IPR036097">
    <property type="entry name" value="HisK_dim/P_sf"/>
</dbReference>
<evidence type="ECO:0000256" key="12">
    <source>
        <dbReference type="ARBA" id="ARBA00023136"/>
    </source>
</evidence>
<dbReference type="SUPFAM" id="SSF55874">
    <property type="entry name" value="ATPase domain of HSP90 chaperone/DNA topoisomerase II/histidine kinase"/>
    <property type="match status" value="1"/>
</dbReference>
<evidence type="ECO:0000313" key="16">
    <source>
        <dbReference type="Proteomes" id="UP001152876"/>
    </source>
</evidence>
<feature type="transmembrane region" description="Helical" evidence="13">
    <location>
        <begin position="49"/>
        <end position="75"/>
    </location>
</feature>
<keyword evidence="4" id="KW-0597">Phosphoprotein</keyword>
<dbReference type="Gene3D" id="1.20.120.620">
    <property type="entry name" value="Backbone structure of the membrane domain of e. Coli histidine kinase receptor kdpd"/>
    <property type="match status" value="1"/>
</dbReference>
<feature type="transmembrane region" description="Helical" evidence="13">
    <location>
        <begin position="20"/>
        <end position="37"/>
    </location>
</feature>
<keyword evidence="16" id="KW-1185">Reference proteome</keyword>
<keyword evidence="11" id="KW-0902">Two-component regulatory system</keyword>
<evidence type="ECO:0000256" key="9">
    <source>
        <dbReference type="ARBA" id="ARBA00022840"/>
    </source>
</evidence>
<keyword evidence="9" id="KW-0067">ATP-binding</keyword>
<evidence type="ECO:0000256" key="2">
    <source>
        <dbReference type="ARBA" id="ARBA00004141"/>
    </source>
</evidence>
<evidence type="ECO:0000256" key="7">
    <source>
        <dbReference type="ARBA" id="ARBA00022741"/>
    </source>
</evidence>
<dbReference type="Gene3D" id="3.30.565.10">
    <property type="entry name" value="Histidine kinase-like ATPase, C-terminal domain"/>
    <property type="match status" value="1"/>
</dbReference>
<evidence type="ECO:0000256" key="5">
    <source>
        <dbReference type="ARBA" id="ARBA00022679"/>
    </source>
</evidence>
<sequence>MQNPTQPLEGGRRPALRRPAVWPWLTWLAGWAFMLVLDRHLDLANLAMVLMLTSAIASLWWPGWASAAASALAVVGFNWSFVPPRYTFTVDLHQHALLLLAMLAVNWIISGLVVRQRRLAETASQLAEREARLRTWGDTLRDAVDPAAHASALHAALQEAARVPVAVAVLRGLGAQPEDQATLQVGAVTDDQRAGLALCIRDGRPMGAGTGRYDELSDWYLPLRGRGVTLGAAVLEGMDTRGAGPELRPHLQALCDQMGGALHRSLMGQQEQRAREQAQLQATRNALLAAISHDYRTPLATIMGAASALHDQADRLDLEQRRRLASGIVEEAERLSRLTDNTLQLARLDMPSVQLRCDWESAEEIVGAVLRRARRRPDGARVKAWIEPELPLLWCDALLVSQLLDNLLDNALKYSPPGSVVELQVQRREGQACLSVCDRGPGIAPAWRERVFEVFQRGDEASRAASVEASRQGSGVGLAVCRAIARAHGGELRLSPRQHGGCRFDCLLPLRELQDPPPSDGDSPP</sequence>
<evidence type="ECO:0000256" key="10">
    <source>
        <dbReference type="ARBA" id="ARBA00022989"/>
    </source>
</evidence>
<dbReference type="CDD" id="cd00075">
    <property type="entry name" value="HATPase"/>
    <property type="match status" value="1"/>
</dbReference>
<dbReference type="InterPro" id="IPR025201">
    <property type="entry name" value="KdpD_TM"/>
</dbReference>
<comment type="catalytic activity">
    <reaction evidence="1">
        <text>ATP + protein L-histidine = ADP + protein N-phospho-L-histidine.</text>
        <dbReference type="EC" id="2.7.13.3"/>
    </reaction>
</comment>
<dbReference type="EMBL" id="AOGK01000005">
    <property type="protein sequence ID" value="MDG5975054.1"/>
    <property type="molecule type" value="Genomic_DNA"/>
</dbReference>
<dbReference type="SMART" id="SM00387">
    <property type="entry name" value="HATPase_c"/>
    <property type="match status" value="1"/>
</dbReference>
<dbReference type="Gene3D" id="1.10.287.130">
    <property type="match status" value="1"/>
</dbReference>
<dbReference type="InterPro" id="IPR052023">
    <property type="entry name" value="Histidine_kinase_KdpD"/>
</dbReference>
<name>A0A9X4NS19_9BURK</name>
<evidence type="ECO:0000256" key="1">
    <source>
        <dbReference type="ARBA" id="ARBA00000085"/>
    </source>
</evidence>
<evidence type="ECO:0000256" key="6">
    <source>
        <dbReference type="ARBA" id="ARBA00022692"/>
    </source>
</evidence>
<dbReference type="SUPFAM" id="SSF47384">
    <property type="entry name" value="Homodimeric domain of signal transducing histidine kinase"/>
    <property type="match status" value="1"/>
</dbReference>
<dbReference type="InterPro" id="IPR038318">
    <property type="entry name" value="KdpD_sf"/>
</dbReference>
<dbReference type="InterPro" id="IPR004358">
    <property type="entry name" value="Sig_transdc_His_kin-like_C"/>
</dbReference>
<evidence type="ECO:0000256" key="4">
    <source>
        <dbReference type="ARBA" id="ARBA00022553"/>
    </source>
</evidence>
<keyword evidence="12 13" id="KW-0472">Membrane</keyword>